<dbReference type="AlphaFoldDB" id="A0A0G4NN11"/>
<evidence type="ECO:0000313" key="3">
    <source>
        <dbReference type="Proteomes" id="UP000045706"/>
    </source>
</evidence>
<dbReference type="EMBL" id="CVQI01036982">
    <property type="protein sequence ID" value="CRK47809.1"/>
    <property type="molecule type" value="Genomic_DNA"/>
</dbReference>
<feature type="non-terminal residue" evidence="2">
    <location>
        <position position="1"/>
    </location>
</feature>
<sequence>QHPRLLRAAPSAMVREASPSRPTPRASKAAAMCANWSSAVPSSVAPSWLSTPSSTAR</sequence>
<reference evidence="3" key="1">
    <citation type="submission" date="2015-05" db="EMBL/GenBank/DDBJ databases">
        <authorList>
            <person name="Fogelqvist Johan"/>
        </authorList>
    </citation>
    <scope>NUCLEOTIDE SEQUENCE [LARGE SCALE GENOMIC DNA]</scope>
</reference>
<feature type="region of interest" description="Disordered" evidence="1">
    <location>
        <begin position="1"/>
        <end position="27"/>
    </location>
</feature>
<gene>
    <name evidence="2" type="ORF">BN1723_020397</name>
</gene>
<evidence type="ECO:0000256" key="1">
    <source>
        <dbReference type="SAM" id="MobiDB-lite"/>
    </source>
</evidence>
<name>A0A0G4NN11_VERLO</name>
<dbReference type="Proteomes" id="UP000045706">
    <property type="component" value="Unassembled WGS sequence"/>
</dbReference>
<organism evidence="2 3">
    <name type="scientific">Verticillium longisporum</name>
    <name type="common">Verticillium dahliae var. longisporum</name>
    <dbReference type="NCBI Taxonomy" id="100787"/>
    <lineage>
        <taxon>Eukaryota</taxon>
        <taxon>Fungi</taxon>
        <taxon>Dikarya</taxon>
        <taxon>Ascomycota</taxon>
        <taxon>Pezizomycotina</taxon>
        <taxon>Sordariomycetes</taxon>
        <taxon>Hypocreomycetidae</taxon>
        <taxon>Glomerellales</taxon>
        <taxon>Plectosphaerellaceae</taxon>
        <taxon>Verticillium</taxon>
    </lineage>
</organism>
<protein>
    <submittedName>
        <fullName evidence="2">Uncharacterized protein</fullName>
    </submittedName>
</protein>
<evidence type="ECO:0000313" key="2">
    <source>
        <dbReference type="EMBL" id="CRK47809.1"/>
    </source>
</evidence>
<accession>A0A0G4NN11</accession>
<proteinExistence type="predicted"/>